<keyword evidence="6" id="KW-1185">Reference proteome</keyword>
<gene>
    <name evidence="5" type="ORF">DAPPUDRAFT_325635</name>
</gene>
<evidence type="ECO:0000256" key="2">
    <source>
        <dbReference type="ARBA" id="ARBA00022692"/>
    </source>
</evidence>
<reference evidence="5 6" key="1">
    <citation type="journal article" date="2011" name="Science">
        <title>The ecoresponsive genome of Daphnia pulex.</title>
        <authorList>
            <person name="Colbourne J.K."/>
            <person name="Pfrender M.E."/>
            <person name="Gilbert D."/>
            <person name="Thomas W.K."/>
            <person name="Tucker A."/>
            <person name="Oakley T.H."/>
            <person name="Tokishita S."/>
            <person name="Aerts A."/>
            <person name="Arnold G.J."/>
            <person name="Basu M.K."/>
            <person name="Bauer D.J."/>
            <person name="Caceres C.E."/>
            <person name="Carmel L."/>
            <person name="Casola C."/>
            <person name="Choi J.H."/>
            <person name="Detter J.C."/>
            <person name="Dong Q."/>
            <person name="Dusheyko S."/>
            <person name="Eads B.D."/>
            <person name="Frohlich T."/>
            <person name="Geiler-Samerotte K.A."/>
            <person name="Gerlach D."/>
            <person name="Hatcher P."/>
            <person name="Jogdeo S."/>
            <person name="Krijgsveld J."/>
            <person name="Kriventseva E.V."/>
            <person name="Kultz D."/>
            <person name="Laforsch C."/>
            <person name="Lindquist E."/>
            <person name="Lopez J."/>
            <person name="Manak J.R."/>
            <person name="Muller J."/>
            <person name="Pangilinan J."/>
            <person name="Patwardhan R.P."/>
            <person name="Pitluck S."/>
            <person name="Pritham E.J."/>
            <person name="Rechtsteiner A."/>
            <person name="Rho M."/>
            <person name="Rogozin I.B."/>
            <person name="Sakarya O."/>
            <person name="Salamov A."/>
            <person name="Schaack S."/>
            <person name="Shapiro H."/>
            <person name="Shiga Y."/>
            <person name="Skalitzky C."/>
            <person name="Smith Z."/>
            <person name="Souvorov A."/>
            <person name="Sung W."/>
            <person name="Tang Z."/>
            <person name="Tsuchiya D."/>
            <person name="Tu H."/>
            <person name="Vos H."/>
            <person name="Wang M."/>
            <person name="Wolf Y.I."/>
            <person name="Yamagata H."/>
            <person name="Yamada T."/>
            <person name="Ye Y."/>
            <person name="Shaw J.R."/>
            <person name="Andrews J."/>
            <person name="Crease T.J."/>
            <person name="Tang H."/>
            <person name="Lucas S.M."/>
            <person name="Robertson H.M."/>
            <person name="Bork P."/>
            <person name="Koonin E.V."/>
            <person name="Zdobnov E.M."/>
            <person name="Grigoriev I.V."/>
            <person name="Lynch M."/>
            <person name="Boore J.L."/>
        </authorList>
    </citation>
    <scope>NUCLEOTIDE SEQUENCE [LARGE SCALE GENOMIC DNA]</scope>
</reference>
<evidence type="ECO:0000313" key="6">
    <source>
        <dbReference type="Proteomes" id="UP000000305"/>
    </source>
</evidence>
<dbReference type="Gene3D" id="3.40.50.1110">
    <property type="entry name" value="SGNH hydrolase"/>
    <property type="match status" value="1"/>
</dbReference>
<accession>E9H5L5</accession>
<proteinExistence type="predicted"/>
<dbReference type="SUPFAM" id="SSF52266">
    <property type="entry name" value="SGNH hydrolase"/>
    <property type="match status" value="1"/>
</dbReference>
<dbReference type="eggNOG" id="KOG1699">
    <property type="taxonomic scope" value="Eukaryota"/>
</dbReference>
<dbReference type="InParanoid" id="E9H5L5"/>
<dbReference type="GO" id="GO:0005975">
    <property type="term" value="P:carbohydrate metabolic process"/>
    <property type="evidence" value="ECO:0007669"/>
    <property type="project" value="UniProtKB-ARBA"/>
</dbReference>
<dbReference type="PANTHER" id="PTHR13533:SF45">
    <property type="entry name" value="CAS1P 10 TM ACYL TRANSFERASE DOMAIN-CONTAINING PROTEIN"/>
    <property type="match status" value="1"/>
</dbReference>
<keyword evidence="4" id="KW-0472">Membrane</keyword>
<dbReference type="GO" id="GO:0016020">
    <property type="term" value="C:membrane"/>
    <property type="evidence" value="ECO:0007669"/>
    <property type="project" value="UniProtKB-SubCell"/>
</dbReference>
<comment type="subcellular location">
    <subcellularLocation>
        <location evidence="1">Membrane</location>
    </subcellularLocation>
</comment>
<evidence type="ECO:0000256" key="3">
    <source>
        <dbReference type="ARBA" id="ARBA00022989"/>
    </source>
</evidence>
<name>E9H5L5_DAPPU</name>
<dbReference type="PhylomeDB" id="E9H5L5"/>
<keyword evidence="2" id="KW-0812">Transmembrane</keyword>
<dbReference type="GO" id="GO:0005794">
    <property type="term" value="C:Golgi apparatus"/>
    <property type="evidence" value="ECO:0007669"/>
    <property type="project" value="UniProtKB-ARBA"/>
</dbReference>
<evidence type="ECO:0000313" key="5">
    <source>
        <dbReference type="EMBL" id="EFX72885.1"/>
    </source>
</evidence>
<organism evidence="5 6">
    <name type="scientific">Daphnia pulex</name>
    <name type="common">Water flea</name>
    <dbReference type="NCBI Taxonomy" id="6669"/>
    <lineage>
        <taxon>Eukaryota</taxon>
        <taxon>Metazoa</taxon>
        <taxon>Ecdysozoa</taxon>
        <taxon>Arthropoda</taxon>
        <taxon>Crustacea</taxon>
        <taxon>Branchiopoda</taxon>
        <taxon>Diplostraca</taxon>
        <taxon>Cladocera</taxon>
        <taxon>Anomopoda</taxon>
        <taxon>Daphniidae</taxon>
        <taxon>Daphnia</taxon>
    </lineage>
</organism>
<dbReference type="InterPro" id="IPR036514">
    <property type="entry name" value="SGNH_hydro_sf"/>
</dbReference>
<evidence type="ECO:0000256" key="1">
    <source>
        <dbReference type="ARBA" id="ARBA00004370"/>
    </source>
</evidence>
<evidence type="ECO:0000256" key="4">
    <source>
        <dbReference type="ARBA" id="ARBA00023136"/>
    </source>
</evidence>
<dbReference type="AlphaFoldDB" id="E9H5L5"/>
<protein>
    <submittedName>
        <fullName evidence="5">Uncharacterized protein</fullName>
    </submittedName>
</protein>
<dbReference type="HOGENOM" id="CLU_043337_0_0_1"/>
<dbReference type="OrthoDB" id="6343610at2759"/>
<dbReference type="KEGG" id="dpx:DAPPUDRAFT_325635"/>
<dbReference type="Proteomes" id="UP000000305">
    <property type="component" value="Unassembled WGS sequence"/>
</dbReference>
<dbReference type="EMBL" id="GL732594">
    <property type="protein sequence ID" value="EFX72885.1"/>
    <property type="molecule type" value="Genomic_DNA"/>
</dbReference>
<keyword evidence="3" id="KW-1133">Transmembrane helix</keyword>
<dbReference type="PANTHER" id="PTHR13533">
    <property type="entry name" value="N-ACETYLNEURAMINATE 9-O-ACETYLTRANSFERASE"/>
    <property type="match status" value="1"/>
</dbReference>
<sequence length="356" mass="41487">MGWCIPIYIRSDYFYPFDSESSSEERLLAVLIVGLPGEELPLCTGNLLDKRQHHYAKEADGSYDNSRLISKSGSCRLMRYTFDQVVDCFDALYERHYSARKFPNNLISIDRRAQENLHFVFIGDSRIRQQFINFLKFIPDFDWQSEPSPLPYYGYQGDMEVISDVFQLRLSFHWQPLINDTIINLVHQWAIGNETGRPNLTFLGMAVWHMLQNQGADFKLYKRKLTELAASLGQLAKVSQVIWLNQYPTVELFVKIDGYNSDIHSEKIHYYNQAIRQILGDHKSVRIWDSSNPLAEEYVRVCAFSQRVQYAYRDSSDSFFNCKDFSHTGYSALSQATQLLFNDICNAQKLNYMTLE</sequence>